<proteinExistence type="predicted"/>
<dbReference type="Proteomes" id="UP000183461">
    <property type="component" value="Unassembled WGS sequence"/>
</dbReference>
<accession>A0A1K1LK27</accession>
<dbReference type="GO" id="GO:0008967">
    <property type="term" value="F:phosphoglycolate phosphatase activity"/>
    <property type="evidence" value="ECO:0007669"/>
    <property type="project" value="TreeGrafter"/>
</dbReference>
<dbReference type="Gene3D" id="3.40.50.1000">
    <property type="entry name" value="HAD superfamily/HAD-like"/>
    <property type="match status" value="1"/>
</dbReference>
<sequence length="222" mass="25771">MTNLIFDYDGTIHNSMLTYAPAFRGTMKWLSDNGYIADREYTDKEISYWLGFNSTDMWGQFHPELAPEIREKARVMLGEDMARRVDNGEGALYEGAEEMLTQLKKSGYTLIFLSNCRFHYLERHKRVFRLDRFFDYFYCCEAYDFIPKYEIFRKIAPNHEGDFIVIGDRFHDIETAAQNGLPSIGCGYGFGSTEELAKADIIVPHIQDIPEAVEKLSIKNHI</sequence>
<dbReference type="GO" id="GO:0006281">
    <property type="term" value="P:DNA repair"/>
    <property type="evidence" value="ECO:0007669"/>
    <property type="project" value="TreeGrafter"/>
</dbReference>
<dbReference type="Pfam" id="PF13419">
    <property type="entry name" value="HAD_2"/>
    <property type="match status" value="1"/>
</dbReference>
<dbReference type="InterPro" id="IPR036412">
    <property type="entry name" value="HAD-like_sf"/>
</dbReference>
<dbReference type="InterPro" id="IPR023214">
    <property type="entry name" value="HAD_sf"/>
</dbReference>
<dbReference type="InterPro" id="IPR023198">
    <property type="entry name" value="PGP-like_dom2"/>
</dbReference>
<dbReference type="Gene3D" id="1.10.150.240">
    <property type="entry name" value="Putative phosphatase, domain 2"/>
    <property type="match status" value="1"/>
</dbReference>
<evidence type="ECO:0000313" key="1">
    <source>
        <dbReference type="EMBL" id="SFW11227.1"/>
    </source>
</evidence>
<dbReference type="PANTHER" id="PTHR43434">
    <property type="entry name" value="PHOSPHOGLYCOLATE PHOSPHATASE"/>
    <property type="match status" value="1"/>
</dbReference>
<dbReference type="InterPro" id="IPR050155">
    <property type="entry name" value="HAD-like_hydrolase_sf"/>
</dbReference>
<dbReference type="EMBL" id="FPIP01000001">
    <property type="protein sequence ID" value="SFW11227.1"/>
    <property type="molecule type" value="Genomic_DNA"/>
</dbReference>
<dbReference type="SFLD" id="SFLDS00003">
    <property type="entry name" value="Haloacid_Dehalogenase"/>
    <property type="match status" value="1"/>
</dbReference>
<gene>
    <name evidence="1" type="ORF">SAMN02910280_0481</name>
</gene>
<organism evidence="1 2">
    <name type="scientific">Ruminococcus flavefaciens</name>
    <dbReference type="NCBI Taxonomy" id="1265"/>
    <lineage>
        <taxon>Bacteria</taxon>
        <taxon>Bacillati</taxon>
        <taxon>Bacillota</taxon>
        <taxon>Clostridia</taxon>
        <taxon>Eubacteriales</taxon>
        <taxon>Oscillospiraceae</taxon>
        <taxon>Ruminococcus</taxon>
    </lineage>
</organism>
<dbReference type="SUPFAM" id="SSF56784">
    <property type="entry name" value="HAD-like"/>
    <property type="match status" value="1"/>
</dbReference>
<dbReference type="SFLD" id="SFLDG01129">
    <property type="entry name" value="C1.5:_HAD__Beta-PGM__Phosphata"/>
    <property type="match status" value="1"/>
</dbReference>
<reference evidence="1 2" key="1">
    <citation type="submission" date="2016-11" db="EMBL/GenBank/DDBJ databases">
        <authorList>
            <person name="Jaros S."/>
            <person name="Januszkiewicz K."/>
            <person name="Wedrychowicz H."/>
        </authorList>
    </citation>
    <scope>NUCLEOTIDE SEQUENCE [LARGE SCALE GENOMIC DNA]</scope>
    <source>
        <strain evidence="1 2">YL228</strain>
    </source>
</reference>
<evidence type="ECO:0000313" key="2">
    <source>
        <dbReference type="Proteomes" id="UP000183461"/>
    </source>
</evidence>
<dbReference type="InterPro" id="IPR041492">
    <property type="entry name" value="HAD_2"/>
</dbReference>
<dbReference type="RefSeq" id="WP_081367740.1">
    <property type="nucleotide sequence ID" value="NZ_FPIP01000001.1"/>
</dbReference>
<dbReference type="AlphaFoldDB" id="A0A1K1LK27"/>
<name>A0A1K1LK27_RUMFL</name>
<protein>
    <submittedName>
        <fullName evidence="1">Phosphoglycolate phosphatase</fullName>
    </submittedName>
</protein>
<dbReference type="PANTHER" id="PTHR43434:SF1">
    <property type="entry name" value="PHOSPHOGLYCOLATE PHOSPHATASE"/>
    <property type="match status" value="1"/>
</dbReference>